<evidence type="ECO:0000256" key="15">
    <source>
        <dbReference type="SAM" id="MobiDB-lite"/>
    </source>
</evidence>
<dbReference type="InParanoid" id="A0A673YLN2"/>
<feature type="region of interest" description="Disordered" evidence="15">
    <location>
        <begin position="460"/>
        <end position="512"/>
    </location>
</feature>
<dbReference type="GO" id="GO:0007420">
    <property type="term" value="P:brain development"/>
    <property type="evidence" value="ECO:0007669"/>
    <property type="project" value="TreeGrafter"/>
</dbReference>
<keyword evidence="8" id="KW-0418">Kinase</keyword>
<dbReference type="GO" id="GO:0005524">
    <property type="term" value="F:ATP binding"/>
    <property type="evidence" value="ECO:0007669"/>
    <property type="project" value="UniProtKB-UniRule"/>
</dbReference>
<feature type="compositionally biased region" description="Basic and acidic residues" evidence="15">
    <location>
        <begin position="1136"/>
        <end position="1155"/>
    </location>
</feature>
<feature type="compositionally biased region" description="Basic and acidic residues" evidence="15">
    <location>
        <begin position="1321"/>
        <end position="1331"/>
    </location>
</feature>
<dbReference type="PANTHER" id="PTHR24417">
    <property type="entry name" value="SERINE/THREONINE-PROTEIN KINASE LMTK1"/>
    <property type="match status" value="1"/>
</dbReference>
<feature type="compositionally biased region" description="Polar residues" evidence="15">
    <location>
        <begin position="1157"/>
        <end position="1167"/>
    </location>
</feature>
<dbReference type="GO" id="GO:0012505">
    <property type="term" value="C:endomembrane system"/>
    <property type="evidence" value="ECO:0007669"/>
    <property type="project" value="UniProtKB-ARBA"/>
</dbReference>
<dbReference type="GO" id="GO:0004713">
    <property type="term" value="F:protein tyrosine kinase activity"/>
    <property type="evidence" value="ECO:0007669"/>
    <property type="project" value="TreeGrafter"/>
</dbReference>
<dbReference type="EC" id="2.7.11.1" evidence="2"/>
<dbReference type="InterPro" id="IPR008266">
    <property type="entry name" value="Tyr_kinase_AS"/>
</dbReference>
<comment type="subcellular location">
    <subcellularLocation>
        <location evidence="1">Membrane</location>
        <topology evidence="1">Single-pass membrane protein</topology>
    </subcellularLocation>
</comment>
<dbReference type="GO" id="GO:0005737">
    <property type="term" value="C:cytoplasm"/>
    <property type="evidence" value="ECO:0007669"/>
    <property type="project" value="UniProtKB-ARBA"/>
</dbReference>
<feature type="compositionally biased region" description="Acidic residues" evidence="15">
    <location>
        <begin position="1211"/>
        <end position="1222"/>
    </location>
</feature>
<dbReference type="InterPro" id="IPR017441">
    <property type="entry name" value="Protein_kinase_ATP_BS"/>
</dbReference>
<feature type="region of interest" description="Disordered" evidence="15">
    <location>
        <begin position="318"/>
        <end position="361"/>
    </location>
</feature>
<dbReference type="GeneTree" id="ENSGT00940000154244"/>
<proteinExistence type="predicted"/>
<dbReference type="PROSITE" id="PS50011">
    <property type="entry name" value="PROTEIN_KINASE_DOM"/>
    <property type="match status" value="1"/>
</dbReference>
<keyword evidence="3" id="KW-0723">Serine/threonine-protein kinase</keyword>
<feature type="binding site" evidence="14">
    <location>
        <position position="57"/>
    </location>
    <ligand>
        <name>ATP</name>
        <dbReference type="ChEBI" id="CHEBI:30616"/>
    </ligand>
</feature>
<evidence type="ECO:0000256" key="13">
    <source>
        <dbReference type="ARBA" id="ARBA00048679"/>
    </source>
</evidence>
<evidence type="ECO:0000256" key="12">
    <source>
        <dbReference type="ARBA" id="ARBA00047899"/>
    </source>
</evidence>
<keyword evidence="6" id="KW-0812">Transmembrane</keyword>
<dbReference type="PROSITE" id="PS00107">
    <property type="entry name" value="PROTEIN_KINASE_ATP"/>
    <property type="match status" value="1"/>
</dbReference>
<reference evidence="17" key="1">
    <citation type="submission" date="2025-08" db="UniProtKB">
        <authorList>
            <consortium name="Ensembl"/>
        </authorList>
    </citation>
    <scope>IDENTIFICATION</scope>
</reference>
<evidence type="ECO:0000259" key="16">
    <source>
        <dbReference type="PROSITE" id="PS50011"/>
    </source>
</evidence>
<dbReference type="PROSITE" id="PS00109">
    <property type="entry name" value="PROTEIN_KINASE_TYR"/>
    <property type="match status" value="1"/>
</dbReference>
<feature type="region of interest" description="Disordered" evidence="15">
    <location>
        <begin position="1100"/>
        <end position="1177"/>
    </location>
</feature>
<evidence type="ECO:0000313" key="18">
    <source>
        <dbReference type="Proteomes" id="UP000472277"/>
    </source>
</evidence>
<dbReference type="Ensembl" id="ENSSTUT00000037150.1">
    <property type="protein sequence ID" value="ENSSTUP00000035543.1"/>
    <property type="gene ID" value="ENSSTUG00000015166.1"/>
</dbReference>
<evidence type="ECO:0000256" key="1">
    <source>
        <dbReference type="ARBA" id="ARBA00004167"/>
    </source>
</evidence>
<protein>
    <recommendedName>
        <fullName evidence="2">non-specific serine/threonine protein kinase</fullName>
        <ecNumber evidence="2">2.7.11.1</ecNumber>
    </recommendedName>
</protein>
<keyword evidence="4" id="KW-0597">Phosphoprotein</keyword>
<dbReference type="GO" id="GO:0004674">
    <property type="term" value="F:protein serine/threonine kinase activity"/>
    <property type="evidence" value="ECO:0007669"/>
    <property type="project" value="UniProtKB-KW"/>
</dbReference>
<evidence type="ECO:0000256" key="5">
    <source>
        <dbReference type="ARBA" id="ARBA00022679"/>
    </source>
</evidence>
<feature type="region of interest" description="Disordered" evidence="15">
    <location>
        <begin position="1317"/>
        <end position="1383"/>
    </location>
</feature>
<keyword evidence="7 14" id="KW-0547">Nucleotide-binding</keyword>
<feature type="compositionally biased region" description="Low complexity" evidence="15">
    <location>
        <begin position="1351"/>
        <end position="1362"/>
    </location>
</feature>
<feature type="compositionally biased region" description="Polar residues" evidence="15">
    <location>
        <begin position="1411"/>
        <end position="1422"/>
    </location>
</feature>
<feature type="domain" description="Protein kinase" evidence="16">
    <location>
        <begin position="26"/>
        <end position="296"/>
    </location>
</feature>
<gene>
    <name evidence="17" type="primary">AATK</name>
    <name evidence="17" type="synonym">LOC115171874</name>
</gene>
<evidence type="ECO:0000256" key="2">
    <source>
        <dbReference type="ARBA" id="ARBA00012513"/>
    </source>
</evidence>
<comment type="catalytic activity">
    <reaction evidence="12">
        <text>L-threonyl-[protein] + ATP = O-phospho-L-threonyl-[protein] + ADP + H(+)</text>
        <dbReference type="Rhea" id="RHEA:46608"/>
        <dbReference type="Rhea" id="RHEA-COMP:11060"/>
        <dbReference type="Rhea" id="RHEA-COMP:11605"/>
        <dbReference type="ChEBI" id="CHEBI:15378"/>
        <dbReference type="ChEBI" id="CHEBI:30013"/>
        <dbReference type="ChEBI" id="CHEBI:30616"/>
        <dbReference type="ChEBI" id="CHEBI:61977"/>
        <dbReference type="ChEBI" id="CHEBI:456216"/>
        <dbReference type="EC" id="2.7.11.1"/>
    </reaction>
</comment>
<evidence type="ECO:0000256" key="4">
    <source>
        <dbReference type="ARBA" id="ARBA00022553"/>
    </source>
</evidence>
<evidence type="ECO:0000256" key="11">
    <source>
        <dbReference type="ARBA" id="ARBA00023136"/>
    </source>
</evidence>
<comment type="catalytic activity">
    <reaction evidence="13">
        <text>L-seryl-[protein] + ATP = O-phospho-L-seryl-[protein] + ADP + H(+)</text>
        <dbReference type="Rhea" id="RHEA:17989"/>
        <dbReference type="Rhea" id="RHEA-COMP:9863"/>
        <dbReference type="Rhea" id="RHEA-COMP:11604"/>
        <dbReference type="ChEBI" id="CHEBI:15378"/>
        <dbReference type="ChEBI" id="CHEBI:29999"/>
        <dbReference type="ChEBI" id="CHEBI:30616"/>
        <dbReference type="ChEBI" id="CHEBI:83421"/>
        <dbReference type="ChEBI" id="CHEBI:456216"/>
        <dbReference type="EC" id="2.7.11.1"/>
    </reaction>
</comment>
<evidence type="ECO:0000256" key="9">
    <source>
        <dbReference type="ARBA" id="ARBA00022840"/>
    </source>
</evidence>
<evidence type="ECO:0000256" key="3">
    <source>
        <dbReference type="ARBA" id="ARBA00022527"/>
    </source>
</evidence>
<keyword evidence="10" id="KW-1133">Transmembrane helix</keyword>
<organism evidence="17 18">
    <name type="scientific">Salmo trutta</name>
    <name type="common">Brown trout</name>
    <dbReference type="NCBI Taxonomy" id="8032"/>
    <lineage>
        <taxon>Eukaryota</taxon>
        <taxon>Metazoa</taxon>
        <taxon>Chordata</taxon>
        <taxon>Craniata</taxon>
        <taxon>Vertebrata</taxon>
        <taxon>Euteleostomi</taxon>
        <taxon>Actinopterygii</taxon>
        <taxon>Neopterygii</taxon>
        <taxon>Teleostei</taxon>
        <taxon>Protacanthopterygii</taxon>
        <taxon>Salmoniformes</taxon>
        <taxon>Salmonidae</taxon>
        <taxon>Salmoninae</taxon>
        <taxon>Salmo</taxon>
    </lineage>
</organism>
<dbReference type="Pfam" id="PF07714">
    <property type="entry name" value="PK_Tyr_Ser-Thr"/>
    <property type="match status" value="1"/>
</dbReference>
<evidence type="ECO:0000256" key="10">
    <source>
        <dbReference type="ARBA" id="ARBA00022989"/>
    </source>
</evidence>
<evidence type="ECO:0000313" key="17">
    <source>
        <dbReference type="Ensembl" id="ENSSTUP00000035543.1"/>
    </source>
</evidence>
<feature type="region of interest" description="Disordered" evidence="15">
    <location>
        <begin position="986"/>
        <end position="1005"/>
    </location>
</feature>
<dbReference type="InterPro" id="IPR001245">
    <property type="entry name" value="Ser-Thr/Tyr_kinase_cat_dom"/>
</dbReference>
<evidence type="ECO:0000256" key="6">
    <source>
        <dbReference type="ARBA" id="ARBA00022692"/>
    </source>
</evidence>
<dbReference type="OMA" id="YKWEDED"/>
<keyword evidence="5" id="KW-0808">Transferase</keyword>
<dbReference type="PANTHER" id="PTHR24417:SF9">
    <property type="entry name" value="SERINE_THREONINE-PROTEIN KINASE LMTK1 ISOFORM X1"/>
    <property type="match status" value="1"/>
</dbReference>
<evidence type="ECO:0000256" key="8">
    <source>
        <dbReference type="ARBA" id="ARBA00022777"/>
    </source>
</evidence>
<feature type="compositionally biased region" description="Polar residues" evidence="15">
    <location>
        <begin position="318"/>
        <end position="330"/>
    </location>
</feature>
<dbReference type="SUPFAM" id="SSF56112">
    <property type="entry name" value="Protein kinase-like (PK-like)"/>
    <property type="match status" value="1"/>
</dbReference>
<dbReference type="FunFam" id="3.30.200.20:FF:000275">
    <property type="entry name" value="Apoptosis associated tyrosine kinase"/>
    <property type="match status" value="1"/>
</dbReference>
<evidence type="ECO:0000256" key="14">
    <source>
        <dbReference type="PROSITE-ProRule" id="PRU10141"/>
    </source>
</evidence>
<dbReference type="Gene3D" id="1.10.510.10">
    <property type="entry name" value="Transferase(Phosphotransferase) domain 1"/>
    <property type="match status" value="1"/>
</dbReference>
<feature type="compositionally biased region" description="Low complexity" evidence="15">
    <location>
        <begin position="472"/>
        <end position="494"/>
    </location>
</feature>
<evidence type="ECO:0000256" key="7">
    <source>
        <dbReference type="ARBA" id="ARBA00022741"/>
    </source>
</evidence>
<keyword evidence="11" id="KW-0472">Membrane</keyword>
<dbReference type="Proteomes" id="UP000472277">
    <property type="component" value="Chromosome 32"/>
</dbReference>
<dbReference type="PRINTS" id="PR00109">
    <property type="entry name" value="TYRKINASE"/>
</dbReference>
<dbReference type="FunFam" id="1.10.510.10:FF:000347">
    <property type="entry name" value="Apoptosis associated tyrosine kinase"/>
    <property type="match status" value="1"/>
</dbReference>
<dbReference type="InterPro" id="IPR011009">
    <property type="entry name" value="Kinase-like_dom_sf"/>
</dbReference>
<reference evidence="17" key="2">
    <citation type="submission" date="2025-09" db="UniProtKB">
        <authorList>
            <consortium name="Ensembl"/>
        </authorList>
    </citation>
    <scope>IDENTIFICATION</scope>
</reference>
<keyword evidence="18" id="KW-1185">Reference proteome</keyword>
<keyword evidence="9 14" id="KW-0067">ATP-binding</keyword>
<name>A0A673YLN2_SALTR</name>
<dbReference type="InterPro" id="IPR000719">
    <property type="entry name" value="Prot_kinase_dom"/>
</dbReference>
<feature type="compositionally biased region" description="Pro residues" evidence="15">
    <location>
        <begin position="1367"/>
        <end position="1377"/>
    </location>
</feature>
<sequence length="1422" mass="155558">MCLTLSLPSLSAVQLLKSSELGRNSLLYVKEIGHGWFGKVLLGQVNAGLSTTQVVVKELKASASVQDQMHFLEEAQPYRALQNPALLQCLAQCSEVTPYLLVMEFCPLGDLKSYLRSCRAADSVTPDPLTLQRMACEIASGLLHLHKHNFIHSDLALRNCLLTSEMTVKIGDYGLSHSRYKDDYFVTPDQIWVPLRWIAPELIDEVHGNLLVVDQTKDSNVWSLGVTIWELFELGNQPYRHYTDRQVLTYAVKEQQLKLTRPRLKVPLAERWYEVMQFCWLQPEQRPNSEEVHLLLTYLCAKGASAVQEDFEQRWNSLRPNLTGSTTHSHTGPAPPPLAQTTVTAPARPPIPGDVELEPASTSRNSFPLLEHFSQDSFHSDSGDDILTVTETSYGGLNFEYKWEQARAEQPYCSSSTRLALGVSPSYYDAHSPSVGSEYYIRIEEPVVCNINLDDSVVDYSPGLEAEDGSLSSGSRTPQPQSQSQPSAYWSAAAGDSSGGKHSTYDSDNSPAVSLTMEPLLRQTASTASPVELGRSHQYFSPNQRQAFYCEQLPIRETCCQSPEDTPIMSQHHPMGRLETTLGVGSSHSQCLSSPSLGHCDPYLEASQGFTTTARRTVSEGYYDMMAPLRKTLPMANHISIDVETGDGGLLVGGRRRGESDTGDIDDGDLFSEREATNWTSNHSANNNSITFDLRQTGQSQDSYLDLHYNNTTTHSSTVTGSCNSSNMCQQHSSRAFSYMEATGRESAVCSSSSRPSEGSSATTYSHLCHGARDKPVCLSDHSTLDHLRGVAVDSLSSSSVAVKCVNLKGGVKDSVPTTKTTTTLSVEGHSKNPSLITGERQFSQPKMIPEPGYIQSPSTYMELNTRTDLSTKAVLTEKQRGNVWEIPSHVKDIRGPAEVMSGGVGERRLGMGLAHPEGVLLEPVGSLFEASRGLDSGLEMAGHSSISLVDISNCSYDDEDDDITDITSGILADYSLDYADEVGDDLSRAHHPHGRSLQNPVGTPDSVDTLNMLSLSLLVTTSLDSGYDTENNESPEFILKEGGGNGESDQMVLQQVDLGDGVGVSLCTSSSSGCTELQLKGLSDKNPFMDSAYFSDYDAENERSPQDEGSNFFSSPGDKKDFVGHTASKQRIRSARRDELQPQTEREDGYRDLTDLTGNTNRNTNGEKAGYSRHQNGPVGLLTSSLSLLSCSPSLQELCREVERRAPLTEGEESDDSESEEELRSYNLQEELSEEDSEGEVMGVPVVVSDSSGARNLRSLLKMPTLLTQSFCDELDRKKKAVSFFDDVTVFLFDQNPQPDLQPHPTMGHHYHPTMGHHLHPPDRAPHASEDSDGNMSEEGGGFEWEDDIPLMTSPLSSPSTAEPPVSDPIPVPAAKPPDDKPVAVTAASQFSRFSVSRSRFSITHVPNPDMNSAGGQSCPA</sequence>
<feature type="region of interest" description="Disordered" evidence="15">
    <location>
        <begin position="1205"/>
        <end position="1242"/>
    </location>
</feature>
<accession>A0A673YLN2</accession>
<dbReference type="GO" id="GO:0016020">
    <property type="term" value="C:membrane"/>
    <property type="evidence" value="ECO:0007669"/>
    <property type="project" value="UniProtKB-SubCell"/>
</dbReference>
<feature type="region of interest" description="Disordered" evidence="15">
    <location>
        <begin position="1401"/>
        <end position="1422"/>
    </location>
</feature>